<evidence type="ECO:0000313" key="1">
    <source>
        <dbReference type="EMBL" id="KUK43564.1"/>
    </source>
</evidence>
<dbReference type="EMBL" id="LGFT01000064">
    <property type="protein sequence ID" value="KUK43564.1"/>
    <property type="molecule type" value="Genomic_DNA"/>
</dbReference>
<gene>
    <name evidence="1" type="ORF">XD72_2057</name>
</gene>
<dbReference type="PATRIC" id="fig|301375.7.peg.270"/>
<evidence type="ECO:0000313" key="2">
    <source>
        <dbReference type="Proteomes" id="UP000057043"/>
    </source>
</evidence>
<reference evidence="1 2" key="1">
    <citation type="journal article" date="2015" name="MBio">
        <title>Genome-Resolved Metagenomic Analysis Reveals Roles for Candidate Phyla and Other Microbial Community Members in Biogeochemical Transformations in Oil Reservoirs.</title>
        <authorList>
            <person name="Hu P."/>
            <person name="Tom L."/>
            <person name="Singh A."/>
            <person name="Thomas B.C."/>
            <person name="Baker B.J."/>
            <person name="Piceno Y.M."/>
            <person name="Andersen G.L."/>
            <person name="Banfield J.F."/>
        </authorList>
    </citation>
    <scope>NUCLEOTIDE SEQUENCE [LARGE SCALE GENOMIC DNA]</scope>
    <source>
        <strain evidence="1">57_489</strain>
    </source>
</reference>
<accession>A0A101FSH8</accession>
<sequence length="48" mass="5026">MGLSVTCLRAVLKTKDTKAAARSMPRSSTAGCAAASLTKHIIHVKIDD</sequence>
<proteinExistence type="predicted"/>
<dbReference type="AlphaFoldDB" id="A0A101FSH8"/>
<comment type="caution">
    <text evidence="1">The sequence shown here is derived from an EMBL/GenBank/DDBJ whole genome shotgun (WGS) entry which is preliminary data.</text>
</comment>
<organism evidence="1 2">
    <name type="scientific">Methanothrix harundinacea</name>
    <dbReference type="NCBI Taxonomy" id="301375"/>
    <lineage>
        <taxon>Archaea</taxon>
        <taxon>Methanobacteriati</taxon>
        <taxon>Methanobacteriota</taxon>
        <taxon>Stenosarchaea group</taxon>
        <taxon>Methanomicrobia</taxon>
        <taxon>Methanotrichales</taxon>
        <taxon>Methanotrichaceae</taxon>
        <taxon>Methanothrix</taxon>
    </lineage>
</organism>
<name>A0A101FSH8_9EURY</name>
<protein>
    <submittedName>
        <fullName evidence="1">Uncharacterized protein</fullName>
    </submittedName>
</protein>
<dbReference type="Proteomes" id="UP000057043">
    <property type="component" value="Unassembled WGS sequence"/>
</dbReference>